<dbReference type="InterPro" id="IPR029460">
    <property type="entry name" value="DNAPol_HHH"/>
</dbReference>
<dbReference type="InterPro" id="IPR040982">
    <property type="entry name" value="DNA_pol3_finger"/>
</dbReference>
<dbReference type="Gene3D" id="1.10.10.1600">
    <property type="entry name" value="Bacterial DNA polymerase III alpha subunit, thumb domain"/>
    <property type="match status" value="1"/>
</dbReference>
<evidence type="ECO:0000313" key="11">
    <source>
        <dbReference type="EMBL" id="MBL6811344.1"/>
    </source>
</evidence>
<accession>A0A937HVV8</accession>
<keyword evidence="7" id="KW-0235">DNA replication</keyword>
<dbReference type="InterPro" id="IPR004013">
    <property type="entry name" value="PHP_dom"/>
</dbReference>
<dbReference type="EMBL" id="JADHQC010000001">
    <property type="protein sequence ID" value="MBL6811344.1"/>
    <property type="molecule type" value="Genomic_DNA"/>
</dbReference>
<dbReference type="GO" id="GO:0003676">
    <property type="term" value="F:nucleic acid binding"/>
    <property type="evidence" value="ECO:0007669"/>
    <property type="project" value="InterPro"/>
</dbReference>
<evidence type="ECO:0000256" key="5">
    <source>
        <dbReference type="ARBA" id="ARBA00022679"/>
    </source>
</evidence>
<dbReference type="InterPro" id="IPR011708">
    <property type="entry name" value="DNA_pol3_alpha_NTPase_dom"/>
</dbReference>
<keyword evidence="8" id="KW-0239">DNA-directed DNA polymerase</keyword>
<dbReference type="InterPro" id="IPR041931">
    <property type="entry name" value="DNA_pol3_alpha_thumb_dom"/>
</dbReference>
<sequence>MLDKKFTHFNIHSEYSIVDSIVKIDQLSEKAQQYNYESIAITDSANLFGFLKFYKSVRSKGIKPIAGAEINHVRDSSSHNEHANLTLIAKNQTGYKNLIKLISKSQIVGKTSGIPVIETEWLAEHSDGLIALSGGFRGHIGKAVLDTNHDLFLKRIKYFQKIFKEDFILEISRINRPQEDLYNDYILSKAGELGLPVVASNEVRFIDKEDYEAHETRVCIQKGEVLSDARRTRSYFEDQYFLSPEEMYEKFKDIPEVLSNAYELGKKCNLEIETGIYVLPDFKTPLNKSAADHLIEISKNNLKEKTKDLSDDDKVKYADRLDFELDVISKMGYSGYFLVVSDFVNWAQENNVPVGPGRGSGAASLVAYCLGITGIDPLKYGLLFERFLNPDRISNPDFDIDFCKDGRDKVIDYVTQKYGKDAVAQICTFGTMAARAVVRDVARAQGKSYGLADKLAKMIPFSPDMTLEKALDNNDLKRALKTDEQAEEIFDMARKLEGIIRNVGKHAAGVVIAPSEINDFSPLYLDEATNTLATQFDMKDIESVGLQKFDFLGLRTLTIIKDALDLINTKREKLNLDAIDLEEIDLEDRLTFDLLQNGLTTAVFQLESRGLKEYLVKIKPSSFEDIISVVALYRPGPLDAGMVDTFIKRKHGSEKTDYLGDKDIEKVLKNTYGVIVYQEQVMQLAQEYSGFSLGQADLLRRAMGKKIPEEMERQRPEFIKGALKKGKIERAAEGLFDQIQTFAGYGFNKAHSAGYGLIAFQTAWLKAHYPVEFLSAALSSDMDDSDRVRLLLDDCKNFEIDILKPDVNKSQLNFVNQGDNEILYGLGAVKGLGKAAIENIISEREQKPFENLYDFCARLDLSKVDKRGIEPLIKCGAMDSFNLSRKEMLESLEDAMKYAKQNTMTQESGISDLFGGISESNDFIPIKKEKYDDFANSKFEFSALGFYLETHPVKEHYWELKKLGTSSVENVMEERVNTVSGVIIRQNRIQTRRGPLVFATLDDGTDRIELVISSEVLDSFEGNLNPQTIYIASGDVTFEKDAQKKNIGLQKKMRVTDIKSLEEARMKSVTKLKINIEGQEKKDVLDIVENLKAIALVENNTQGSQIEMQYNLNSGSANIELDKDFRILLNDDNMDKLVENCGKENIDFLYRAR</sequence>
<dbReference type="Pfam" id="PF17657">
    <property type="entry name" value="DNA_pol3_finger"/>
    <property type="match status" value="1"/>
</dbReference>
<keyword evidence="4" id="KW-0963">Cytoplasm</keyword>
<dbReference type="PANTHER" id="PTHR32294">
    <property type="entry name" value="DNA POLYMERASE III SUBUNIT ALPHA"/>
    <property type="match status" value="1"/>
</dbReference>
<evidence type="ECO:0000256" key="3">
    <source>
        <dbReference type="ARBA" id="ARBA00019114"/>
    </source>
</evidence>
<dbReference type="InterPro" id="IPR016195">
    <property type="entry name" value="Pol/histidinol_Pase-like"/>
</dbReference>
<dbReference type="PANTHER" id="PTHR32294:SF0">
    <property type="entry name" value="DNA POLYMERASE III SUBUNIT ALPHA"/>
    <property type="match status" value="1"/>
</dbReference>
<protein>
    <recommendedName>
        <fullName evidence="3">DNA polymerase III subunit alpha</fullName>
        <ecNumber evidence="2">2.7.7.7</ecNumber>
    </recommendedName>
</protein>
<proteinExistence type="predicted"/>
<dbReference type="SUPFAM" id="SSF160975">
    <property type="entry name" value="AF1531-like"/>
    <property type="match status" value="1"/>
</dbReference>
<evidence type="ECO:0000256" key="7">
    <source>
        <dbReference type="ARBA" id="ARBA00022705"/>
    </source>
</evidence>
<evidence type="ECO:0000256" key="4">
    <source>
        <dbReference type="ARBA" id="ARBA00022490"/>
    </source>
</evidence>
<dbReference type="AlphaFoldDB" id="A0A937HVV8"/>
<dbReference type="Gene3D" id="3.20.20.140">
    <property type="entry name" value="Metal-dependent hydrolases"/>
    <property type="match status" value="1"/>
</dbReference>
<dbReference type="Pfam" id="PF01336">
    <property type="entry name" value="tRNA_anti-codon"/>
    <property type="match status" value="1"/>
</dbReference>
<comment type="caution">
    <text evidence="11">The sequence shown here is derived from an EMBL/GenBank/DDBJ whole genome shotgun (WGS) entry which is preliminary data.</text>
</comment>
<dbReference type="CDD" id="cd04485">
    <property type="entry name" value="DnaE_OBF"/>
    <property type="match status" value="1"/>
</dbReference>
<evidence type="ECO:0000256" key="2">
    <source>
        <dbReference type="ARBA" id="ARBA00012417"/>
    </source>
</evidence>
<evidence type="ECO:0000313" key="12">
    <source>
        <dbReference type="Proteomes" id="UP000744438"/>
    </source>
</evidence>
<dbReference type="GO" id="GO:0003887">
    <property type="term" value="F:DNA-directed DNA polymerase activity"/>
    <property type="evidence" value="ECO:0007669"/>
    <property type="project" value="UniProtKB-KW"/>
</dbReference>
<dbReference type="InterPro" id="IPR003141">
    <property type="entry name" value="Pol/His_phosphatase_N"/>
</dbReference>
<dbReference type="SUPFAM" id="SSF89550">
    <property type="entry name" value="PHP domain-like"/>
    <property type="match status" value="1"/>
</dbReference>
<dbReference type="NCBIfam" id="TIGR00594">
    <property type="entry name" value="polc"/>
    <property type="match status" value="1"/>
</dbReference>
<evidence type="ECO:0000259" key="10">
    <source>
        <dbReference type="SMART" id="SM00481"/>
    </source>
</evidence>
<dbReference type="InterPro" id="IPR049821">
    <property type="entry name" value="PolIIIA_DnaE1_PHP"/>
</dbReference>
<keyword evidence="5 11" id="KW-0808">Transferase</keyword>
<dbReference type="Proteomes" id="UP000744438">
    <property type="component" value="Unassembled WGS sequence"/>
</dbReference>
<dbReference type="EC" id="2.7.7.7" evidence="2"/>
<evidence type="ECO:0000256" key="9">
    <source>
        <dbReference type="ARBA" id="ARBA00049244"/>
    </source>
</evidence>
<dbReference type="InterPro" id="IPR004805">
    <property type="entry name" value="DnaE2/DnaE/PolC"/>
</dbReference>
<dbReference type="GO" id="GO:0006260">
    <property type="term" value="P:DNA replication"/>
    <property type="evidence" value="ECO:0007669"/>
    <property type="project" value="UniProtKB-KW"/>
</dbReference>
<keyword evidence="6 11" id="KW-0548">Nucleotidyltransferase</keyword>
<evidence type="ECO:0000256" key="1">
    <source>
        <dbReference type="ARBA" id="ARBA00004496"/>
    </source>
</evidence>
<dbReference type="Pfam" id="PF07733">
    <property type="entry name" value="DNA_pol3_alpha"/>
    <property type="match status" value="1"/>
</dbReference>
<dbReference type="Gene3D" id="1.10.150.870">
    <property type="match status" value="1"/>
</dbReference>
<dbReference type="CDD" id="cd07433">
    <property type="entry name" value="PHP_PolIIIA_DnaE1"/>
    <property type="match status" value="1"/>
</dbReference>
<feature type="domain" description="Polymerase/histidinol phosphatase N-terminal" evidence="10">
    <location>
        <begin position="7"/>
        <end position="74"/>
    </location>
</feature>
<dbReference type="GO" id="GO:0005737">
    <property type="term" value="C:cytoplasm"/>
    <property type="evidence" value="ECO:0007669"/>
    <property type="project" value="UniProtKB-SubCell"/>
</dbReference>
<comment type="catalytic activity">
    <reaction evidence="9">
        <text>DNA(n) + a 2'-deoxyribonucleoside 5'-triphosphate = DNA(n+1) + diphosphate</text>
        <dbReference type="Rhea" id="RHEA:22508"/>
        <dbReference type="Rhea" id="RHEA-COMP:17339"/>
        <dbReference type="Rhea" id="RHEA-COMP:17340"/>
        <dbReference type="ChEBI" id="CHEBI:33019"/>
        <dbReference type="ChEBI" id="CHEBI:61560"/>
        <dbReference type="ChEBI" id="CHEBI:173112"/>
        <dbReference type="EC" id="2.7.7.7"/>
    </reaction>
</comment>
<dbReference type="InterPro" id="IPR004365">
    <property type="entry name" value="NA-bd_OB_tRNA"/>
</dbReference>
<dbReference type="Pfam" id="PF02811">
    <property type="entry name" value="PHP"/>
    <property type="match status" value="1"/>
</dbReference>
<comment type="subcellular location">
    <subcellularLocation>
        <location evidence="1">Cytoplasm</location>
    </subcellularLocation>
</comment>
<dbReference type="GO" id="GO:0008408">
    <property type="term" value="F:3'-5' exonuclease activity"/>
    <property type="evidence" value="ECO:0007669"/>
    <property type="project" value="InterPro"/>
</dbReference>
<evidence type="ECO:0000256" key="6">
    <source>
        <dbReference type="ARBA" id="ARBA00022695"/>
    </source>
</evidence>
<reference evidence="11" key="1">
    <citation type="submission" date="2020-10" db="EMBL/GenBank/DDBJ databases">
        <title>Microbiome of the Black Sea water column analyzed by genome centric metagenomics.</title>
        <authorList>
            <person name="Cabello-Yeves P.J."/>
            <person name="Callieri C."/>
            <person name="Picazo A."/>
            <person name="Mehrshad M."/>
            <person name="Haro-Moreno J.M."/>
            <person name="Roda-Garcia J."/>
            <person name="Dzembekova N."/>
            <person name="Slabakova V."/>
            <person name="Slabakova N."/>
            <person name="Moncheva S."/>
            <person name="Rodriguez-Valera F."/>
        </authorList>
    </citation>
    <scope>NUCLEOTIDE SEQUENCE</scope>
    <source>
        <strain evidence="11">BS307-5m-G49</strain>
    </source>
</reference>
<dbReference type="Pfam" id="PF14579">
    <property type="entry name" value="HHH_6"/>
    <property type="match status" value="1"/>
</dbReference>
<organism evidence="11 12">
    <name type="scientific">SAR86 cluster bacterium</name>
    <dbReference type="NCBI Taxonomy" id="2030880"/>
    <lineage>
        <taxon>Bacteria</taxon>
        <taxon>Pseudomonadati</taxon>
        <taxon>Pseudomonadota</taxon>
        <taxon>Gammaproteobacteria</taxon>
        <taxon>SAR86 cluster</taxon>
    </lineage>
</organism>
<name>A0A937HVV8_9GAMM</name>
<gene>
    <name evidence="11" type="primary">dnaE</name>
    <name evidence="11" type="ORF">ISQ63_00505</name>
</gene>
<dbReference type="NCBIfam" id="NF004226">
    <property type="entry name" value="PRK05673.1"/>
    <property type="match status" value="1"/>
</dbReference>
<evidence type="ECO:0000256" key="8">
    <source>
        <dbReference type="ARBA" id="ARBA00022932"/>
    </source>
</evidence>
<dbReference type="SMART" id="SM00481">
    <property type="entry name" value="POLIIIAc"/>
    <property type="match status" value="1"/>
</dbReference>